<evidence type="ECO:0000313" key="5">
    <source>
        <dbReference type="Proteomes" id="UP000248039"/>
    </source>
</evidence>
<dbReference type="InterPro" id="IPR036890">
    <property type="entry name" value="HATPase_C_sf"/>
</dbReference>
<dbReference type="PANTHER" id="PTHR35526:SF3">
    <property type="entry name" value="ANTI-SIGMA-F FACTOR RSBW"/>
    <property type="match status" value="1"/>
</dbReference>
<evidence type="ECO:0000313" key="4">
    <source>
        <dbReference type="EMBL" id="PYC71472.1"/>
    </source>
</evidence>
<dbReference type="SUPFAM" id="SSF55874">
    <property type="entry name" value="ATPase domain of HSP90 chaperone/DNA topoisomerase II/histidine kinase"/>
    <property type="match status" value="1"/>
</dbReference>
<comment type="caution">
    <text evidence="4">The sequence shown here is derived from an EMBL/GenBank/DDBJ whole genome shotgun (WGS) entry which is preliminary data.</text>
</comment>
<keyword evidence="5" id="KW-1185">Reference proteome</keyword>
<reference evidence="4 5" key="1">
    <citation type="submission" date="2018-03" db="EMBL/GenBank/DDBJ databases">
        <title>Bioinformatic expansion and discovery of thiopeptide antibiotics.</title>
        <authorList>
            <person name="Schwalen C.J."/>
            <person name="Hudson G.A."/>
            <person name="Mitchell D.A."/>
        </authorList>
    </citation>
    <scope>NUCLEOTIDE SEQUENCE [LARGE SCALE GENOMIC DNA]</scope>
    <source>
        <strain evidence="4 5">ATCC 21389</strain>
    </source>
</reference>
<dbReference type="Gene3D" id="3.30.565.10">
    <property type="entry name" value="Histidine kinase-like ATPase, C-terminal domain"/>
    <property type="match status" value="1"/>
</dbReference>
<dbReference type="InterPro" id="IPR050267">
    <property type="entry name" value="Anti-sigma-factor_SerPK"/>
</dbReference>
<evidence type="ECO:0000259" key="3">
    <source>
        <dbReference type="Pfam" id="PF13581"/>
    </source>
</evidence>
<organism evidence="4 5">
    <name type="scientific">Streptomyces tateyamensis</name>
    <dbReference type="NCBI Taxonomy" id="565073"/>
    <lineage>
        <taxon>Bacteria</taxon>
        <taxon>Bacillati</taxon>
        <taxon>Actinomycetota</taxon>
        <taxon>Actinomycetes</taxon>
        <taxon>Kitasatosporales</taxon>
        <taxon>Streptomycetaceae</taxon>
        <taxon>Streptomyces</taxon>
    </lineage>
</organism>
<keyword evidence="1" id="KW-0723">Serine/threonine-protein kinase</keyword>
<evidence type="ECO:0000256" key="2">
    <source>
        <dbReference type="SAM" id="MobiDB-lite"/>
    </source>
</evidence>
<keyword evidence="1" id="KW-0418">Kinase</keyword>
<accession>A0A2V4N767</accession>
<dbReference type="EMBL" id="PYBW01000111">
    <property type="protein sequence ID" value="PYC71472.1"/>
    <property type="molecule type" value="Genomic_DNA"/>
</dbReference>
<dbReference type="RefSeq" id="WP_110672514.1">
    <property type="nucleotide sequence ID" value="NZ_PYBW01000111.1"/>
</dbReference>
<dbReference type="Proteomes" id="UP000248039">
    <property type="component" value="Unassembled WGS sequence"/>
</dbReference>
<proteinExistence type="predicted"/>
<name>A0A2V4N767_9ACTN</name>
<feature type="domain" description="Histidine kinase/HSP90-like ATPase" evidence="3">
    <location>
        <begin position="30"/>
        <end position="141"/>
    </location>
</feature>
<dbReference type="AlphaFoldDB" id="A0A2V4N767"/>
<dbReference type="OrthoDB" id="5244329at2"/>
<feature type="region of interest" description="Disordered" evidence="2">
    <location>
        <begin position="76"/>
        <end position="112"/>
    </location>
</feature>
<evidence type="ECO:0000256" key="1">
    <source>
        <dbReference type="ARBA" id="ARBA00022527"/>
    </source>
</evidence>
<sequence length="145" mass="15008">MENGHELDARPGGARPQAGAELRIVLAAGEAAALAPLRARLRAALGEWGLAELSDTAELLATELVGNALRHTPAGAVFTARPSGPGRLRVEVADSSPRLPRPRGRAPAGEPATGGRGLLLVEALAEDWGVRLTGAGKATWFELAR</sequence>
<dbReference type="PANTHER" id="PTHR35526">
    <property type="entry name" value="ANTI-SIGMA-F FACTOR RSBW-RELATED"/>
    <property type="match status" value="1"/>
</dbReference>
<gene>
    <name evidence="4" type="ORF">C7C46_26800</name>
</gene>
<protein>
    <recommendedName>
        <fullName evidence="3">Histidine kinase/HSP90-like ATPase domain-containing protein</fullName>
    </recommendedName>
</protein>
<dbReference type="InterPro" id="IPR003594">
    <property type="entry name" value="HATPase_dom"/>
</dbReference>
<dbReference type="Pfam" id="PF13581">
    <property type="entry name" value="HATPase_c_2"/>
    <property type="match status" value="1"/>
</dbReference>
<dbReference type="CDD" id="cd16936">
    <property type="entry name" value="HATPase_RsbW-like"/>
    <property type="match status" value="1"/>
</dbReference>
<dbReference type="GO" id="GO:0004674">
    <property type="term" value="F:protein serine/threonine kinase activity"/>
    <property type="evidence" value="ECO:0007669"/>
    <property type="project" value="UniProtKB-KW"/>
</dbReference>
<keyword evidence="1" id="KW-0808">Transferase</keyword>